<dbReference type="AlphaFoldDB" id="A0A941IGN7"/>
<name>A0A941IGN7_9ACTN</name>
<evidence type="ECO:0000256" key="2">
    <source>
        <dbReference type="ARBA" id="ARBA00023002"/>
    </source>
</evidence>
<dbReference type="Proteomes" id="UP000676325">
    <property type="component" value="Unassembled WGS sequence"/>
</dbReference>
<dbReference type="RefSeq" id="WP_212517485.1">
    <property type="nucleotide sequence ID" value="NZ_JAGSOH010000016.1"/>
</dbReference>
<evidence type="ECO:0000313" key="4">
    <source>
        <dbReference type="EMBL" id="MBR7826334.1"/>
    </source>
</evidence>
<accession>A0A941IGN7</accession>
<organism evidence="4 5">
    <name type="scientific">Actinospica acidithermotolerans</name>
    <dbReference type="NCBI Taxonomy" id="2828514"/>
    <lineage>
        <taxon>Bacteria</taxon>
        <taxon>Bacillati</taxon>
        <taxon>Actinomycetota</taxon>
        <taxon>Actinomycetes</taxon>
        <taxon>Catenulisporales</taxon>
        <taxon>Actinospicaceae</taxon>
        <taxon>Actinospica</taxon>
    </lineage>
</organism>
<dbReference type="EMBL" id="JAGSOH010000016">
    <property type="protein sequence ID" value="MBR7826334.1"/>
    <property type="molecule type" value="Genomic_DNA"/>
</dbReference>
<dbReference type="InterPro" id="IPR002347">
    <property type="entry name" value="SDR_fam"/>
</dbReference>
<sequence length="274" mass="28447">MARRWLVTGCSSGLGFALAEALAEAGDRAVVTARRASSLAELAEAWPDNIIPAAMDLCDAQQCEDAVKTAVDRLGGLDVLVNNAGGGLFGAVEEVGDDELRDQFESLVIGPWRLIRLALPVMRAQGSGHIVNISTLGARSPVPGLSAYLSGKQALEGMSQALAAEVAGHGIRVSVIEPGPYATNYGTALAEVSARLPAYEDLAGVIGMFRGMRENPAVGRPAEFAELVLRVVGSPAPAPLRIPVGPGAYEMIGEALAASAEELESARAFTRDGD</sequence>
<protein>
    <submittedName>
        <fullName evidence="4">SDR family NAD(P)-dependent oxidoreductase</fullName>
    </submittedName>
</protein>
<dbReference type="PANTHER" id="PTHR43976:SF16">
    <property type="entry name" value="SHORT-CHAIN DEHYDROGENASE_REDUCTASE FAMILY PROTEIN"/>
    <property type="match status" value="1"/>
</dbReference>
<dbReference type="CDD" id="cd05374">
    <property type="entry name" value="17beta-HSD-like_SDR_c"/>
    <property type="match status" value="1"/>
</dbReference>
<evidence type="ECO:0000313" key="5">
    <source>
        <dbReference type="Proteomes" id="UP000676325"/>
    </source>
</evidence>
<dbReference type="Pfam" id="PF00106">
    <property type="entry name" value="adh_short"/>
    <property type="match status" value="1"/>
</dbReference>
<comment type="caution">
    <text evidence="4">The sequence shown here is derived from an EMBL/GenBank/DDBJ whole genome shotgun (WGS) entry which is preliminary data.</text>
</comment>
<comment type="similarity">
    <text evidence="1 3">Belongs to the short-chain dehydrogenases/reductases (SDR) family.</text>
</comment>
<evidence type="ECO:0000256" key="1">
    <source>
        <dbReference type="ARBA" id="ARBA00006484"/>
    </source>
</evidence>
<dbReference type="PRINTS" id="PR00080">
    <property type="entry name" value="SDRFAMILY"/>
</dbReference>
<keyword evidence="5" id="KW-1185">Reference proteome</keyword>
<dbReference type="GO" id="GO:0016491">
    <property type="term" value="F:oxidoreductase activity"/>
    <property type="evidence" value="ECO:0007669"/>
    <property type="project" value="UniProtKB-KW"/>
</dbReference>
<dbReference type="InterPro" id="IPR036291">
    <property type="entry name" value="NAD(P)-bd_dom_sf"/>
</dbReference>
<dbReference type="InterPro" id="IPR051911">
    <property type="entry name" value="SDR_oxidoreductase"/>
</dbReference>
<keyword evidence="2" id="KW-0560">Oxidoreductase</keyword>
<dbReference type="PANTHER" id="PTHR43976">
    <property type="entry name" value="SHORT CHAIN DEHYDROGENASE"/>
    <property type="match status" value="1"/>
</dbReference>
<evidence type="ECO:0000256" key="3">
    <source>
        <dbReference type="RuleBase" id="RU000363"/>
    </source>
</evidence>
<dbReference type="PRINTS" id="PR00081">
    <property type="entry name" value="GDHRDH"/>
</dbReference>
<gene>
    <name evidence="4" type="ORF">KDK95_08480</name>
</gene>
<dbReference type="Gene3D" id="3.40.50.720">
    <property type="entry name" value="NAD(P)-binding Rossmann-like Domain"/>
    <property type="match status" value="1"/>
</dbReference>
<dbReference type="SUPFAM" id="SSF51735">
    <property type="entry name" value="NAD(P)-binding Rossmann-fold domains"/>
    <property type="match status" value="1"/>
</dbReference>
<proteinExistence type="inferred from homology"/>
<reference evidence="4" key="1">
    <citation type="submission" date="2021-04" db="EMBL/GenBank/DDBJ databases">
        <title>Genome based classification of Actinospica acidithermotolerans sp. nov., an actinobacterium isolated from an Indonesian hot spring.</title>
        <authorList>
            <person name="Kusuma A.B."/>
            <person name="Putra K.E."/>
            <person name="Nafisah S."/>
            <person name="Loh J."/>
            <person name="Nouioui I."/>
            <person name="Goodfellow M."/>
        </authorList>
    </citation>
    <scope>NUCLEOTIDE SEQUENCE</scope>
    <source>
        <strain evidence="4">MGRD01-02</strain>
    </source>
</reference>